<reference evidence="1 2" key="1">
    <citation type="submission" date="2021-08" db="EMBL/GenBank/DDBJ databases">
        <title>Draft Genome Sequence of Phanerochaete sordida strain YK-624.</title>
        <authorList>
            <person name="Mori T."/>
            <person name="Dohra H."/>
            <person name="Suzuki T."/>
            <person name="Kawagishi H."/>
            <person name="Hirai H."/>
        </authorList>
    </citation>
    <scope>NUCLEOTIDE SEQUENCE [LARGE SCALE GENOMIC DNA]</scope>
    <source>
        <strain evidence="1 2">YK-624</strain>
    </source>
</reference>
<dbReference type="EMBL" id="BPQB01000065">
    <property type="protein sequence ID" value="GJE96886.1"/>
    <property type="molecule type" value="Genomic_DNA"/>
</dbReference>
<sequence length="92" mass="9863">MKRDPCSSWLLSSPGLPSQGCTNCGVPADLPRPMYHGRTASTGPDRKQGNCGPNAAPGIWFARCFWPSCLVLVSLPGRHAASHTLTMRVSQL</sequence>
<comment type="caution">
    <text evidence="1">The sequence shown here is derived from an EMBL/GenBank/DDBJ whole genome shotgun (WGS) entry which is preliminary data.</text>
</comment>
<name>A0A9P3GLD5_9APHY</name>
<organism evidence="1 2">
    <name type="scientific">Phanerochaete sordida</name>
    <dbReference type="NCBI Taxonomy" id="48140"/>
    <lineage>
        <taxon>Eukaryota</taxon>
        <taxon>Fungi</taxon>
        <taxon>Dikarya</taxon>
        <taxon>Basidiomycota</taxon>
        <taxon>Agaricomycotina</taxon>
        <taxon>Agaricomycetes</taxon>
        <taxon>Polyporales</taxon>
        <taxon>Phanerochaetaceae</taxon>
        <taxon>Phanerochaete</taxon>
    </lineage>
</organism>
<accession>A0A9P3GLD5</accession>
<dbReference type="AlphaFoldDB" id="A0A9P3GLD5"/>
<dbReference type="Proteomes" id="UP000703269">
    <property type="component" value="Unassembled WGS sequence"/>
</dbReference>
<evidence type="ECO:0000313" key="2">
    <source>
        <dbReference type="Proteomes" id="UP000703269"/>
    </source>
</evidence>
<evidence type="ECO:0000313" key="1">
    <source>
        <dbReference type="EMBL" id="GJE96886.1"/>
    </source>
</evidence>
<keyword evidence="2" id="KW-1185">Reference proteome</keyword>
<gene>
    <name evidence="1" type="ORF">PsYK624_130940</name>
</gene>
<proteinExistence type="predicted"/>
<protein>
    <submittedName>
        <fullName evidence="1">Uncharacterized protein</fullName>
    </submittedName>
</protein>